<evidence type="ECO:0000313" key="2">
    <source>
        <dbReference type="Proteomes" id="UP000268014"/>
    </source>
</evidence>
<dbReference type="EMBL" id="UZAF01020611">
    <property type="protein sequence ID" value="VDO71397.1"/>
    <property type="molecule type" value="Genomic_DNA"/>
</dbReference>
<proteinExistence type="predicted"/>
<dbReference type="Proteomes" id="UP000268014">
    <property type="component" value="Unassembled WGS sequence"/>
</dbReference>
<gene>
    <name evidence="1" type="ORF">HPLM_LOCUS18487</name>
</gene>
<reference evidence="1 2" key="1">
    <citation type="submission" date="2018-11" db="EMBL/GenBank/DDBJ databases">
        <authorList>
            <consortium name="Pathogen Informatics"/>
        </authorList>
    </citation>
    <scope>NUCLEOTIDE SEQUENCE [LARGE SCALE GENOMIC DNA]</scope>
    <source>
        <strain evidence="1 2">MHpl1</strain>
    </source>
</reference>
<evidence type="ECO:0000313" key="1">
    <source>
        <dbReference type="EMBL" id="VDO71397.1"/>
    </source>
</evidence>
<dbReference type="AlphaFoldDB" id="A0A3P7YFS9"/>
<keyword evidence="2" id="KW-1185">Reference proteome</keyword>
<protein>
    <submittedName>
        <fullName evidence="1">Uncharacterized protein</fullName>
    </submittedName>
</protein>
<name>A0A3P7YFS9_HAEPC</name>
<sequence length="47" mass="5056">MFCRPLTDSFPMPAVQNISIDLNGDSSFGGTTHGILPPSHSDVPVLW</sequence>
<organism evidence="1 2">
    <name type="scientific">Haemonchus placei</name>
    <name type="common">Barber's pole worm</name>
    <dbReference type="NCBI Taxonomy" id="6290"/>
    <lineage>
        <taxon>Eukaryota</taxon>
        <taxon>Metazoa</taxon>
        <taxon>Ecdysozoa</taxon>
        <taxon>Nematoda</taxon>
        <taxon>Chromadorea</taxon>
        <taxon>Rhabditida</taxon>
        <taxon>Rhabditina</taxon>
        <taxon>Rhabditomorpha</taxon>
        <taxon>Strongyloidea</taxon>
        <taxon>Trichostrongylidae</taxon>
        <taxon>Haemonchus</taxon>
    </lineage>
</organism>
<accession>A0A3P7YFS9</accession>